<dbReference type="Proteomes" id="UP000219338">
    <property type="component" value="Unassembled WGS sequence"/>
</dbReference>
<proteinExistence type="inferred from homology"/>
<evidence type="ECO:0000313" key="9">
    <source>
        <dbReference type="EMBL" id="SJL01516.1"/>
    </source>
</evidence>
<evidence type="ECO:0000259" key="8">
    <source>
        <dbReference type="PROSITE" id="PS50102"/>
    </source>
</evidence>
<comment type="subcellular location">
    <subcellularLocation>
        <location evidence="1">Nucleus</location>
        <location evidence="1">Nucleolus</location>
    </subcellularLocation>
</comment>
<dbReference type="InterPro" id="IPR035979">
    <property type="entry name" value="RBD_domain_sf"/>
</dbReference>
<dbReference type="GO" id="GO:0000472">
    <property type="term" value="P:endonucleolytic cleavage to generate mature 5'-end of SSU-rRNA from (SSU-rRNA, 5.8S rRNA, LSU-rRNA)"/>
    <property type="evidence" value="ECO:0007669"/>
    <property type="project" value="TreeGrafter"/>
</dbReference>
<feature type="domain" description="RRM" evidence="8">
    <location>
        <begin position="83"/>
        <end position="165"/>
    </location>
</feature>
<feature type="compositionally biased region" description="Basic and acidic residues" evidence="7">
    <location>
        <begin position="233"/>
        <end position="272"/>
    </location>
</feature>
<keyword evidence="4" id="KW-0539">Nucleus</keyword>
<feature type="compositionally biased region" description="Acidic residues" evidence="7">
    <location>
        <begin position="20"/>
        <end position="54"/>
    </location>
</feature>
<comment type="similarity">
    <text evidence="2">Belongs to the ESF2/ABP1 family.</text>
</comment>
<dbReference type="SUPFAM" id="SSF54928">
    <property type="entry name" value="RNA-binding domain, RBD"/>
    <property type="match status" value="1"/>
</dbReference>
<evidence type="ECO:0000256" key="6">
    <source>
        <dbReference type="PROSITE-ProRule" id="PRU00176"/>
    </source>
</evidence>
<feature type="region of interest" description="Disordered" evidence="7">
    <location>
        <begin position="1"/>
        <end position="64"/>
    </location>
</feature>
<dbReference type="PROSITE" id="PS50102">
    <property type="entry name" value="RRM"/>
    <property type="match status" value="1"/>
</dbReference>
<evidence type="ECO:0000256" key="5">
    <source>
        <dbReference type="ARBA" id="ARBA00032634"/>
    </source>
</evidence>
<accession>A0A284QYG9</accession>
<dbReference type="Gene3D" id="3.30.70.330">
    <property type="match status" value="1"/>
</dbReference>
<reference evidence="10" key="1">
    <citation type="journal article" date="2017" name="Nat. Ecol. Evol.">
        <title>Genome expansion and lineage-specific genetic innovations in the forest pathogenic fungi Armillaria.</title>
        <authorList>
            <person name="Sipos G."/>
            <person name="Prasanna A.N."/>
            <person name="Walter M.C."/>
            <person name="O'Connor E."/>
            <person name="Balint B."/>
            <person name="Krizsan K."/>
            <person name="Kiss B."/>
            <person name="Hess J."/>
            <person name="Varga T."/>
            <person name="Slot J."/>
            <person name="Riley R."/>
            <person name="Boka B."/>
            <person name="Rigling D."/>
            <person name="Barry K."/>
            <person name="Lee J."/>
            <person name="Mihaltcheva S."/>
            <person name="LaButti K."/>
            <person name="Lipzen A."/>
            <person name="Waldron R."/>
            <person name="Moloney N.M."/>
            <person name="Sperisen C."/>
            <person name="Kredics L."/>
            <person name="Vagvoelgyi C."/>
            <person name="Patrignani A."/>
            <person name="Fitzpatrick D."/>
            <person name="Nagy I."/>
            <person name="Doyle S."/>
            <person name="Anderson J.B."/>
            <person name="Grigoriev I.V."/>
            <person name="Gueldener U."/>
            <person name="Muensterkoetter M."/>
            <person name="Nagy L.G."/>
        </authorList>
    </citation>
    <scope>NUCLEOTIDE SEQUENCE [LARGE SCALE GENOMIC DNA]</scope>
    <source>
        <strain evidence="10">C18/9</strain>
    </source>
</reference>
<organism evidence="9 10">
    <name type="scientific">Armillaria ostoyae</name>
    <name type="common">Armillaria root rot fungus</name>
    <dbReference type="NCBI Taxonomy" id="47428"/>
    <lineage>
        <taxon>Eukaryota</taxon>
        <taxon>Fungi</taxon>
        <taxon>Dikarya</taxon>
        <taxon>Basidiomycota</taxon>
        <taxon>Agaricomycotina</taxon>
        <taxon>Agaricomycetes</taxon>
        <taxon>Agaricomycetidae</taxon>
        <taxon>Agaricales</taxon>
        <taxon>Marasmiineae</taxon>
        <taxon>Physalacriaceae</taxon>
        <taxon>Armillaria</taxon>
    </lineage>
</organism>
<dbReference type="InterPro" id="IPR000504">
    <property type="entry name" value="RRM_dom"/>
</dbReference>
<dbReference type="GO" id="GO:0034462">
    <property type="term" value="P:small-subunit processome assembly"/>
    <property type="evidence" value="ECO:0007669"/>
    <property type="project" value="TreeGrafter"/>
</dbReference>
<dbReference type="GO" id="GO:0000447">
    <property type="term" value="P:endonucleolytic cleavage in ITS1 to separate SSU-rRNA from 5.8S rRNA and LSU-rRNA from tricistronic rRNA transcript (SSU-rRNA, 5.8S rRNA, LSU-rRNA)"/>
    <property type="evidence" value="ECO:0007669"/>
    <property type="project" value="TreeGrafter"/>
</dbReference>
<sequence length="704" mass="78779">MAHISVATRPPLASGSNSDPEQEREEEQEPTQQTSDEENEEGSDDDQEIAEGMDIDGFSGPKTVKPLTPEALAAFKAAQDRAGVIYISRIPPGMRPTKVRHLMSAYGEIGRVYLQQEDPKRAYLRRKYTSTKKPHYTEGWVEFKDKKVARSVAEMLNAQTIGGKKGTRWRDDIWTMKYLPKFKWNMLTEQVAHEAALHTAKLRVELSQSRAEQQDYLKNVELARVLNKRAEKKREKGEELQLKERPRKRTAEDSIEQRKKTKIGGEKSDDMNKSQSESSAGIDVLSKQLDLELRPSTLKSPPCTCLSPIFSNMPSQIYVLLGVADENATLDGYGWPIAESLVSLDAAVQATTCNGSSSPVLITCFQEEALRAVAARPGTIIGDLESGLQLSYSKGINVQTCKSECLAAEATFFIRSGGVAAVEEGETLVVILCGHGDSNGAFSAGRDLLTKKALEATIYRCKGKVVVIYTASINCAHWVSEEWELVAAVEESESGLYYRDSDALPYHDSEWRFVDELVTKMNAFRLTSNRPLLQSGIFPISAKPEEEPEDTPWTASDNEEMFQLSTAIQRQSLRPVAPNVHILLFSLWYLAGGDKREFLRSIKHKEPLVSLRKHEALRERARGIAQMMEWDTSIDPLMVDGPFNRALIREACEMGGCDVNVVTFKDEWQEPAHWLARLWKAAGGMPVDKQKWEQAVATTNYIIN</sequence>
<evidence type="ECO:0000313" key="10">
    <source>
        <dbReference type="Proteomes" id="UP000219338"/>
    </source>
</evidence>
<dbReference type="InterPro" id="IPR012677">
    <property type="entry name" value="Nucleotide-bd_a/b_plait_sf"/>
</dbReference>
<dbReference type="PANTHER" id="PTHR12311:SF7">
    <property type="entry name" value="ACTIVATOR OF BASAL TRANSCRIPTION 1"/>
    <property type="match status" value="1"/>
</dbReference>
<dbReference type="EMBL" id="FUEG01000003">
    <property type="protein sequence ID" value="SJL01516.1"/>
    <property type="molecule type" value="Genomic_DNA"/>
</dbReference>
<dbReference type="CDD" id="cd12263">
    <property type="entry name" value="RRM_ABT1_like"/>
    <property type="match status" value="1"/>
</dbReference>
<dbReference type="AlphaFoldDB" id="A0A284QYG9"/>
<protein>
    <recommendedName>
        <fullName evidence="5">18S rRNA factor 2</fullName>
    </recommendedName>
</protein>
<keyword evidence="10" id="KW-1185">Reference proteome</keyword>
<gene>
    <name evidence="9" type="ORF">ARMOST_04838</name>
</gene>
<dbReference type="STRING" id="47428.A0A284QYG9"/>
<keyword evidence="3 6" id="KW-0694">RNA-binding</keyword>
<evidence type="ECO:0000256" key="3">
    <source>
        <dbReference type="ARBA" id="ARBA00022884"/>
    </source>
</evidence>
<dbReference type="PANTHER" id="PTHR12311">
    <property type="entry name" value="ACTIVATOR OF BASAL TRANSCRIPTION 1"/>
    <property type="match status" value="1"/>
</dbReference>
<dbReference type="InterPro" id="IPR039119">
    <property type="entry name" value="ABT1/Esf2"/>
</dbReference>
<evidence type="ECO:0000256" key="1">
    <source>
        <dbReference type="ARBA" id="ARBA00004604"/>
    </source>
</evidence>
<feature type="region of interest" description="Disordered" evidence="7">
    <location>
        <begin position="233"/>
        <end position="280"/>
    </location>
</feature>
<dbReference type="InterPro" id="IPR034353">
    <property type="entry name" value="ABT1/ESF2_RRM"/>
</dbReference>
<dbReference type="OrthoDB" id="287393at2759"/>
<evidence type="ECO:0000256" key="2">
    <source>
        <dbReference type="ARBA" id="ARBA00005819"/>
    </source>
</evidence>
<evidence type="ECO:0000256" key="7">
    <source>
        <dbReference type="SAM" id="MobiDB-lite"/>
    </source>
</evidence>
<dbReference type="GO" id="GO:0000480">
    <property type="term" value="P:endonucleolytic cleavage in 5'-ETS of tricistronic rRNA transcript (SSU-rRNA, 5.8S rRNA, LSU-rRNA)"/>
    <property type="evidence" value="ECO:0007669"/>
    <property type="project" value="TreeGrafter"/>
</dbReference>
<evidence type="ECO:0000256" key="4">
    <source>
        <dbReference type="ARBA" id="ARBA00023242"/>
    </source>
</evidence>
<dbReference type="GO" id="GO:0003723">
    <property type="term" value="F:RNA binding"/>
    <property type="evidence" value="ECO:0007669"/>
    <property type="project" value="UniProtKB-UniRule"/>
</dbReference>
<name>A0A284QYG9_ARMOS</name>
<dbReference type="GO" id="GO:0005730">
    <property type="term" value="C:nucleolus"/>
    <property type="evidence" value="ECO:0007669"/>
    <property type="project" value="UniProtKB-SubCell"/>
</dbReference>